<sequence>MVGAKVSAGRVYGGATGEQRIAERRRKLIEAGMNLFGSAGSGSVRVKDVVVEAGLTERYFYESFSDLDALFDAVLELADDTVESAVNAAVVEAPDDDISRMTTVLRTTADTLAGDPRMIRIIFVEALGKGGRAGARRNEIPLRAAQNFYRWSGTHAGDFESSSLETRTKTFAFTGAASELLISWAEGLLDMTAGQLADFLVGLYWRINLP</sequence>
<dbReference type="SUPFAM" id="SSF46689">
    <property type="entry name" value="Homeodomain-like"/>
    <property type="match status" value="1"/>
</dbReference>
<proteinExistence type="predicted"/>
<keyword evidence="5" id="KW-1185">Reference proteome</keyword>
<evidence type="ECO:0000259" key="3">
    <source>
        <dbReference type="PROSITE" id="PS50977"/>
    </source>
</evidence>
<dbReference type="Gene3D" id="1.10.357.10">
    <property type="entry name" value="Tetracycline Repressor, domain 2"/>
    <property type="match status" value="1"/>
</dbReference>
<reference evidence="4 5" key="1">
    <citation type="submission" date="2021-07" db="EMBL/GenBank/DDBJ databases">
        <title>Complete genome sequence of nontuberculous Mycobacterium sp. TY59.</title>
        <authorList>
            <person name="Fukushima K."/>
        </authorList>
    </citation>
    <scope>NUCLEOTIDE SEQUENCE [LARGE SCALE GENOMIC DNA]</scope>
    <source>
        <strain evidence="4 5">TY59</strain>
    </source>
</reference>
<dbReference type="PROSITE" id="PS50977">
    <property type="entry name" value="HTH_TETR_2"/>
    <property type="match status" value="1"/>
</dbReference>
<organism evidence="4 5">
    <name type="scientific">Mycobacterium senriense</name>
    <dbReference type="NCBI Taxonomy" id="2775496"/>
    <lineage>
        <taxon>Bacteria</taxon>
        <taxon>Bacillati</taxon>
        <taxon>Actinomycetota</taxon>
        <taxon>Actinomycetes</taxon>
        <taxon>Mycobacteriales</taxon>
        <taxon>Mycobacteriaceae</taxon>
        <taxon>Mycobacterium</taxon>
        <taxon>Mycobacterium avium complex (MAC)</taxon>
    </lineage>
</organism>
<dbReference type="InterPro" id="IPR036271">
    <property type="entry name" value="Tet_transcr_reg_TetR-rel_C_sf"/>
</dbReference>
<keyword evidence="1 2" id="KW-0238">DNA-binding</keyword>
<evidence type="ECO:0000313" key="5">
    <source>
        <dbReference type="Proteomes" id="UP000826012"/>
    </source>
</evidence>
<gene>
    <name evidence="4" type="ORF">MTY59_29160</name>
</gene>
<protein>
    <submittedName>
        <fullName evidence="4">Transcriptional regulator, TetR family protein</fullName>
    </submittedName>
</protein>
<evidence type="ECO:0000313" key="4">
    <source>
        <dbReference type="EMBL" id="BCZ23061.1"/>
    </source>
</evidence>
<name>A0ABM7SXY1_9MYCO</name>
<feature type="domain" description="HTH tetR-type" evidence="3">
    <location>
        <begin position="22"/>
        <end position="82"/>
    </location>
</feature>
<evidence type="ECO:0000256" key="2">
    <source>
        <dbReference type="PROSITE-ProRule" id="PRU00335"/>
    </source>
</evidence>
<dbReference type="InterPro" id="IPR009057">
    <property type="entry name" value="Homeodomain-like_sf"/>
</dbReference>
<reference evidence="4 5" key="2">
    <citation type="submission" date="2021-07" db="EMBL/GenBank/DDBJ databases">
        <authorList>
            <person name="Matsumoto Y."/>
            <person name="Motooka D."/>
            <person name="Nakamura S."/>
        </authorList>
    </citation>
    <scope>NUCLEOTIDE SEQUENCE [LARGE SCALE GENOMIC DNA]</scope>
    <source>
        <strain evidence="4 5">TY59</strain>
    </source>
</reference>
<evidence type="ECO:0000256" key="1">
    <source>
        <dbReference type="ARBA" id="ARBA00023125"/>
    </source>
</evidence>
<dbReference type="InterPro" id="IPR001647">
    <property type="entry name" value="HTH_TetR"/>
</dbReference>
<feature type="DNA-binding region" description="H-T-H motif" evidence="2">
    <location>
        <begin position="45"/>
        <end position="64"/>
    </location>
</feature>
<dbReference type="Proteomes" id="UP000826012">
    <property type="component" value="Chromosome"/>
</dbReference>
<dbReference type="SUPFAM" id="SSF48498">
    <property type="entry name" value="Tetracyclin repressor-like, C-terminal domain"/>
    <property type="match status" value="1"/>
</dbReference>
<dbReference type="Pfam" id="PF00440">
    <property type="entry name" value="TetR_N"/>
    <property type="match status" value="1"/>
</dbReference>
<accession>A0ABM7SXY1</accession>
<dbReference type="EMBL" id="AP024828">
    <property type="protein sequence ID" value="BCZ23061.1"/>
    <property type="molecule type" value="Genomic_DNA"/>
</dbReference>